<protein>
    <recommendedName>
        <fullName evidence="15">Fe2OG dioxygenase domain-containing protein</fullName>
    </recommendedName>
</protein>
<keyword evidence="8" id="KW-0560">Oxidoreductase</keyword>
<evidence type="ECO:0000259" key="12">
    <source>
        <dbReference type="PROSITE" id="PS51670"/>
    </source>
</evidence>
<dbReference type="InterPro" id="IPR005123">
    <property type="entry name" value="Oxoglu/Fe-dep_dioxygenase_dom"/>
</dbReference>
<reference evidence="14" key="1">
    <citation type="journal article" date="2023" name="Commun. Biol.">
        <title>Genome analysis of Parmales, the sister group of diatoms, reveals the evolutionary specialization of diatoms from phago-mixotrophs to photoautotrophs.</title>
        <authorList>
            <person name="Ban H."/>
            <person name="Sato S."/>
            <person name="Yoshikawa S."/>
            <person name="Yamada K."/>
            <person name="Nakamura Y."/>
            <person name="Ichinomiya M."/>
            <person name="Sato N."/>
            <person name="Blanc-Mathieu R."/>
            <person name="Endo H."/>
            <person name="Kuwata A."/>
            <person name="Ogata H."/>
        </authorList>
    </citation>
    <scope>NUCLEOTIDE SEQUENCE [LARGE SCALE GENOMIC DNA]</scope>
    <source>
        <strain evidence="14">NIES 3701</strain>
    </source>
</reference>
<name>A0A9W6ZR72_9STRA</name>
<evidence type="ECO:0000256" key="1">
    <source>
        <dbReference type="ARBA" id="ARBA00001961"/>
    </source>
</evidence>
<dbReference type="PANTHER" id="PTHR10869">
    <property type="entry name" value="PROLYL 4-HYDROXYLASE ALPHA SUBUNIT"/>
    <property type="match status" value="1"/>
</dbReference>
<gene>
    <name evidence="13" type="ORF">TrST_g13051</name>
</gene>
<accession>A0A9W6ZR72</accession>
<comment type="cofactor">
    <cofactor evidence="1">
        <name>L-ascorbate</name>
        <dbReference type="ChEBI" id="CHEBI:38290"/>
    </cofactor>
</comment>
<keyword evidence="7" id="KW-1133">Transmembrane helix</keyword>
<dbReference type="PROSITE" id="PS51471">
    <property type="entry name" value="FE2OG_OXY"/>
    <property type="match status" value="1"/>
</dbReference>
<evidence type="ECO:0008006" key="15">
    <source>
        <dbReference type="Google" id="ProtNLM"/>
    </source>
</evidence>
<evidence type="ECO:0000256" key="7">
    <source>
        <dbReference type="ARBA" id="ARBA00022989"/>
    </source>
</evidence>
<keyword evidence="6" id="KW-0223">Dioxygenase</keyword>
<dbReference type="InterPro" id="IPR006620">
    <property type="entry name" value="Pro_4_hyd_alph"/>
</dbReference>
<keyword evidence="5" id="KW-0479">Metal-binding</keyword>
<proteinExistence type="predicted"/>
<evidence type="ECO:0000313" key="13">
    <source>
        <dbReference type="EMBL" id="GMH59264.1"/>
    </source>
</evidence>
<dbReference type="SMART" id="SM00254">
    <property type="entry name" value="ShKT"/>
    <property type="match status" value="1"/>
</dbReference>
<dbReference type="FunFam" id="2.60.120.620:FF:000031">
    <property type="entry name" value="Predicted protein"/>
    <property type="match status" value="1"/>
</dbReference>
<evidence type="ECO:0000256" key="10">
    <source>
        <dbReference type="ARBA" id="ARBA00023136"/>
    </source>
</evidence>
<evidence type="ECO:0000256" key="6">
    <source>
        <dbReference type="ARBA" id="ARBA00022964"/>
    </source>
</evidence>
<dbReference type="Gene3D" id="2.60.120.620">
    <property type="entry name" value="q2cbj1_9rhob like domain"/>
    <property type="match status" value="1"/>
</dbReference>
<dbReference type="PROSITE" id="PS51670">
    <property type="entry name" value="SHKT"/>
    <property type="match status" value="1"/>
</dbReference>
<feature type="domain" description="Fe2OG dioxygenase" evidence="11">
    <location>
        <begin position="183"/>
        <end position="289"/>
    </location>
</feature>
<dbReference type="Proteomes" id="UP001165085">
    <property type="component" value="Unassembled WGS sequence"/>
</dbReference>
<comment type="subcellular location">
    <subcellularLocation>
        <location evidence="3">Endomembrane system</location>
    </subcellularLocation>
    <subcellularLocation>
        <location evidence="2">Membrane</location>
        <topology evidence="2">Single-pass membrane protein</topology>
    </subcellularLocation>
</comment>
<dbReference type="SMART" id="SM00702">
    <property type="entry name" value="P4Hc"/>
    <property type="match status" value="1"/>
</dbReference>
<keyword evidence="9" id="KW-0408">Iron</keyword>
<dbReference type="InterPro" id="IPR045054">
    <property type="entry name" value="P4HA-like"/>
</dbReference>
<evidence type="ECO:0000256" key="8">
    <source>
        <dbReference type="ARBA" id="ARBA00023002"/>
    </source>
</evidence>
<dbReference type="GO" id="GO:0005783">
    <property type="term" value="C:endoplasmic reticulum"/>
    <property type="evidence" value="ECO:0007669"/>
    <property type="project" value="TreeGrafter"/>
</dbReference>
<dbReference type="OrthoDB" id="10259408at2759"/>
<evidence type="ECO:0000256" key="3">
    <source>
        <dbReference type="ARBA" id="ARBA00004308"/>
    </source>
</evidence>
<evidence type="ECO:0000259" key="11">
    <source>
        <dbReference type="PROSITE" id="PS51471"/>
    </source>
</evidence>
<evidence type="ECO:0000256" key="5">
    <source>
        <dbReference type="ARBA" id="ARBA00022723"/>
    </source>
</evidence>
<dbReference type="AlphaFoldDB" id="A0A9W6ZR72"/>
<evidence type="ECO:0000256" key="4">
    <source>
        <dbReference type="ARBA" id="ARBA00022692"/>
    </source>
</evidence>
<organism evidence="13 14">
    <name type="scientific">Triparma strigata</name>
    <dbReference type="NCBI Taxonomy" id="1606541"/>
    <lineage>
        <taxon>Eukaryota</taxon>
        <taxon>Sar</taxon>
        <taxon>Stramenopiles</taxon>
        <taxon>Ochrophyta</taxon>
        <taxon>Bolidophyceae</taxon>
        <taxon>Parmales</taxon>
        <taxon>Triparmaceae</taxon>
        <taxon>Triparma</taxon>
    </lineage>
</organism>
<comment type="caution">
    <text evidence="13">The sequence shown here is derived from an EMBL/GenBank/DDBJ whole genome shotgun (WGS) entry which is preliminary data.</text>
</comment>
<dbReference type="PANTHER" id="PTHR10869:SF233">
    <property type="entry name" value="FE2OG DIOXYGENASE DOMAIN-CONTAINING PROTEIN"/>
    <property type="match status" value="1"/>
</dbReference>
<dbReference type="GO" id="GO:0016020">
    <property type="term" value="C:membrane"/>
    <property type="evidence" value="ECO:0007669"/>
    <property type="project" value="UniProtKB-SubCell"/>
</dbReference>
<dbReference type="GO" id="GO:0031418">
    <property type="term" value="F:L-ascorbic acid binding"/>
    <property type="evidence" value="ECO:0007669"/>
    <property type="project" value="InterPro"/>
</dbReference>
<keyword evidence="10" id="KW-0472">Membrane</keyword>
<sequence>MEEMAEMDEELKVNCKNEHRSCVFWASLGECSANPSYMKISCAPACQSCPEIRFSHRCPIPPNLEETAAFKPNELGVMFDGIFEKEELVKYKPVKVWDSPRIISFDEFLTSEECDALIAFGFDKGFERSSDVGKTKFTGESEKIISNQRTSSNAWCNKTCEENPVIHRIHEKISKVSGVPFNYSEHLQILKYGPGQEYKKHHDFIQGDDKACGPRVLTVLLYLNDVDEGGGTSFPDIGGGVEVIPKRGKALMWPSVLDKDPTKMDVRTMHQANPVLKGVKYAANAWLHLYDFKTPNGAGCTG</sequence>
<feature type="domain" description="ShKT" evidence="12">
    <location>
        <begin position="15"/>
        <end position="49"/>
    </location>
</feature>
<dbReference type="GO" id="GO:0005506">
    <property type="term" value="F:iron ion binding"/>
    <property type="evidence" value="ECO:0007669"/>
    <property type="project" value="InterPro"/>
</dbReference>
<evidence type="ECO:0000313" key="14">
    <source>
        <dbReference type="Proteomes" id="UP001165085"/>
    </source>
</evidence>
<dbReference type="GO" id="GO:0004656">
    <property type="term" value="F:procollagen-proline 4-dioxygenase activity"/>
    <property type="evidence" value="ECO:0007669"/>
    <property type="project" value="TreeGrafter"/>
</dbReference>
<dbReference type="EMBL" id="BRXY01000057">
    <property type="protein sequence ID" value="GMH59264.1"/>
    <property type="molecule type" value="Genomic_DNA"/>
</dbReference>
<dbReference type="InterPro" id="IPR044862">
    <property type="entry name" value="Pro_4_hyd_alph_FE2OG_OXY"/>
</dbReference>
<keyword evidence="14" id="KW-1185">Reference proteome</keyword>
<dbReference type="Pfam" id="PF13640">
    <property type="entry name" value="2OG-FeII_Oxy_3"/>
    <property type="match status" value="1"/>
</dbReference>
<evidence type="ECO:0000256" key="2">
    <source>
        <dbReference type="ARBA" id="ARBA00004167"/>
    </source>
</evidence>
<evidence type="ECO:0000256" key="9">
    <source>
        <dbReference type="ARBA" id="ARBA00023004"/>
    </source>
</evidence>
<dbReference type="InterPro" id="IPR003582">
    <property type="entry name" value="ShKT_dom"/>
</dbReference>
<keyword evidence="4" id="KW-0812">Transmembrane</keyword>
<dbReference type="Pfam" id="PF01549">
    <property type="entry name" value="ShK"/>
    <property type="match status" value="1"/>
</dbReference>